<protein>
    <recommendedName>
        <fullName evidence="7">Thioredoxin domain-containing protein</fullName>
    </recommendedName>
</protein>
<dbReference type="Gene3D" id="3.40.30.10">
    <property type="entry name" value="Glutaredoxin"/>
    <property type="match status" value="1"/>
</dbReference>
<dbReference type="InterPro" id="IPR017937">
    <property type="entry name" value="Thioredoxin_CS"/>
</dbReference>
<dbReference type="Pfam" id="PF00085">
    <property type="entry name" value="Thioredoxin"/>
    <property type="match status" value="1"/>
</dbReference>
<dbReference type="EMBL" id="JARYMX010000006">
    <property type="protein sequence ID" value="KAJ9545804.1"/>
    <property type="molecule type" value="Genomic_DNA"/>
</dbReference>
<dbReference type="PROSITE" id="PS00194">
    <property type="entry name" value="THIOREDOXIN_1"/>
    <property type="match status" value="1"/>
</dbReference>
<dbReference type="InterPro" id="IPR036249">
    <property type="entry name" value="Thioredoxin-like_sf"/>
</dbReference>
<dbReference type="PANTHER" id="PTHR45663">
    <property type="entry name" value="GEO12009P1"/>
    <property type="match status" value="1"/>
</dbReference>
<feature type="domain" description="Thioredoxin" evidence="7">
    <location>
        <begin position="44"/>
        <end position="181"/>
    </location>
</feature>
<evidence type="ECO:0000256" key="5">
    <source>
        <dbReference type="ARBA" id="ARBA00023284"/>
    </source>
</evidence>
<dbReference type="GO" id="GO:0005737">
    <property type="term" value="C:cytoplasm"/>
    <property type="evidence" value="ECO:0007669"/>
    <property type="project" value="TreeGrafter"/>
</dbReference>
<evidence type="ECO:0000259" key="7">
    <source>
        <dbReference type="PROSITE" id="PS51352"/>
    </source>
</evidence>
<dbReference type="PRINTS" id="PR00421">
    <property type="entry name" value="THIOREDOXIN"/>
</dbReference>
<comment type="caution">
    <text evidence="8">The sequence shown here is derived from an EMBL/GenBank/DDBJ whole genome shotgun (WGS) entry which is preliminary data.</text>
</comment>
<dbReference type="InterPro" id="IPR013766">
    <property type="entry name" value="Thioredoxin_domain"/>
</dbReference>
<keyword evidence="6" id="KW-0812">Transmembrane</keyword>
<evidence type="ECO:0000256" key="3">
    <source>
        <dbReference type="ARBA" id="ARBA00022982"/>
    </source>
</evidence>
<keyword evidence="1" id="KW-0813">Transport</keyword>
<feature type="transmembrane region" description="Helical" evidence="6">
    <location>
        <begin position="154"/>
        <end position="173"/>
    </location>
</feature>
<keyword evidence="5" id="KW-0676">Redox-active center</keyword>
<evidence type="ECO:0000256" key="4">
    <source>
        <dbReference type="ARBA" id="ARBA00023157"/>
    </source>
</evidence>
<dbReference type="PROSITE" id="PS51352">
    <property type="entry name" value="THIOREDOXIN_2"/>
    <property type="match status" value="1"/>
</dbReference>
<evidence type="ECO:0000256" key="1">
    <source>
        <dbReference type="ARBA" id="ARBA00022448"/>
    </source>
</evidence>
<reference evidence="8" key="1">
    <citation type="submission" date="2023-03" db="EMBL/GenBank/DDBJ databases">
        <title>Chromosome-scale reference genome and RAD-based genetic map of yellow starthistle (Centaurea solstitialis) reveal putative structural variation and QTLs associated with invader traits.</title>
        <authorList>
            <person name="Reatini B."/>
            <person name="Cang F.A."/>
            <person name="Jiang Q."/>
            <person name="Mckibben M.T.W."/>
            <person name="Barker M.S."/>
            <person name="Rieseberg L.H."/>
            <person name="Dlugosch K.M."/>
        </authorList>
    </citation>
    <scope>NUCLEOTIDE SEQUENCE</scope>
    <source>
        <strain evidence="8">CAN-66</strain>
        <tissue evidence="8">Leaf</tissue>
    </source>
</reference>
<sequence length="226" mass="25262">MAISATAPFTCRLWTLETTTPSPSSSSIKLSNFSFLQSHSHFPPLTLTKNRRFAAFPSNPRTLHVVKAKKQTFSSLDELLEKAEKPVLVDFYATWCGPCQFMAPILNEVSITMGDTLQVVKIDTEKYPEIANKYSIEALPTFILFKDGKPFDRFVSLCNILFLCSSSVCIMSVGLAFSFSARFLSIVCSLSWFIFDNRTEGALTANQLMQRIEDKLKATKLNSAVT</sequence>
<dbReference type="InterPro" id="IPR005746">
    <property type="entry name" value="Thioredoxin"/>
</dbReference>
<keyword evidence="9" id="KW-1185">Reference proteome</keyword>
<gene>
    <name evidence="8" type="ORF">OSB04_025511</name>
</gene>
<keyword evidence="3" id="KW-0249">Electron transport</keyword>
<dbReference type="SUPFAM" id="SSF52833">
    <property type="entry name" value="Thioredoxin-like"/>
    <property type="match status" value="1"/>
</dbReference>
<dbReference type="FunFam" id="3.40.30.10:FF:000001">
    <property type="entry name" value="Thioredoxin"/>
    <property type="match status" value="1"/>
</dbReference>
<dbReference type="NCBIfam" id="TIGR01068">
    <property type="entry name" value="thioredoxin"/>
    <property type="match status" value="1"/>
</dbReference>
<proteinExistence type="predicted"/>
<dbReference type="AlphaFoldDB" id="A0AA38SN82"/>
<accession>A0AA38SN82</accession>
<keyword evidence="6" id="KW-0472">Membrane</keyword>
<organism evidence="8 9">
    <name type="scientific">Centaurea solstitialis</name>
    <name type="common">yellow star-thistle</name>
    <dbReference type="NCBI Taxonomy" id="347529"/>
    <lineage>
        <taxon>Eukaryota</taxon>
        <taxon>Viridiplantae</taxon>
        <taxon>Streptophyta</taxon>
        <taxon>Embryophyta</taxon>
        <taxon>Tracheophyta</taxon>
        <taxon>Spermatophyta</taxon>
        <taxon>Magnoliopsida</taxon>
        <taxon>eudicotyledons</taxon>
        <taxon>Gunneridae</taxon>
        <taxon>Pentapetalae</taxon>
        <taxon>asterids</taxon>
        <taxon>campanulids</taxon>
        <taxon>Asterales</taxon>
        <taxon>Asteraceae</taxon>
        <taxon>Carduoideae</taxon>
        <taxon>Cardueae</taxon>
        <taxon>Centaureinae</taxon>
        <taxon>Centaurea</taxon>
    </lineage>
</organism>
<keyword evidence="6" id="KW-1133">Transmembrane helix</keyword>
<keyword evidence="2" id="KW-0809">Transit peptide</keyword>
<dbReference type="PANTHER" id="PTHR45663:SF15">
    <property type="entry name" value="THIOREDOXIN Y1, CHLOROPLASTIC"/>
    <property type="match status" value="1"/>
</dbReference>
<dbReference type="Proteomes" id="UP001172457">
    <property type="component" value="Chromosome 6"/>
</dbReference>
<dbReference type="GO" id="GO:0015035">
    <property type="term" value="F:protein-disulfide reductase activity"/>
    <property type="evidence" value="ECO:0007669"/>
    <property type="project" value="InterPro"/>
</dbReference>
<dbReference type="CDD" id="cd02947">
    <property type="entry name" value="TRX_family"/>
    <property type="match status" value="1"/>
</dbReference>
<evidence type="ECO:0000256" key="6">
    <source>
        <dbReference type="SAM" id="Phobius"/>
    </source>
</evidence>
<name>A0AA38SN82_9ASTR</name>
<evidence type="ECO:0000313" key="9">
    <source>
        <dbReference type="Proteomes" id="UP001172457"/>
    </source>
</evidence>
<evidence type="ECO:0000256" key="2">
    <source>
        <dbReference type="ARBA" id="ARBA00022946"/>
    </source>
</evidence>
<keyword evidence="4" id="KW-1015">Disulfide bond</keyword>
<evidence type="ECO:0000313" key="8">
    <source>
        <dbReference type="EMBL" id="KAJ9545804.1"/>
    </source>
</evidence>
<dbReference type="GO" id="GO:0008047">
    <property type="term" value="F:enzyme activator activity"/>
    <property type="evidence" value="ECO:0007669"/>
    <property type="project" value="UniProtKB-ARBA"/>
</dbReference>